<protein>
    <submittedName>
        <fullName evidence="6">Hemoglobin</fullName>
    </submittedName>
</protein>
<dbReference type="InterPro" id="IPR012292">
    <property type="entry name" value="Globin/Proto"/>
</dbReference>
<evidence type="ECO:0000256" key="2">
    <source>
        <dbReference type="ARBA" id="ARBA00022448"/>
    </source>
</evidence>
<dbReference type="SUPFAM" id="SSF46458">
    <property type="entry name" value="Globin-like"/>
    <property type="match status" value="1"/>
</dbReference>
<dbReference type="RefSeq" id="WP_089824662.1">
    <property type="nucleotide sequence ID" value="NZ_FODV01000005.1"/>
</dbReference>
<evidence type="ECO:0000313" key="6">
    <source>
        <dbReference type="EMBL" id="SEO83698.1"/>
    </source>
</evidence>
<keyword evidence="5" id="KW-0408">Iron</keyword>
<organism evidence="6 7">
    <name type="scientific">Halogranum amylolyticum</name>
    <dbReference type="NCBI Taxonomy" id="660520"/>
    <lineage>
        <taxon>Archaea</taxon>
        <taxon>Methanobacteriati</taxon>
        <taxon>Methanobacteriota</taxon>
        <taxon>Stenosarchaea group</taxon>
        <taxon>Halobacteria</taxon>
        <taxon>Halobacteriales</taxon>
        <taxon>Haloferacaceae</taxon>
    </lineage>
</organism>
<comment type="similarity">
    <text evidence="1">Belongs to the truncated hemoglobin family. Group I subfamily.</text>
</comment>
<dbReference type="PIRSF" id="PIRSF002030">
    <property type="entry name" value="Globin_Protozoa/Cyanobacteria"/>
    <property type="match status" value="1"/>
</dbReference>
<dbReference type="EMBL" id="FODV01000005">
    <property type="protein sequence ID" value="SEO83698.1"/>
    <property type="molecule type" value="Genomic_DNA"/>
</dbReference>
<keyword evidence="7" id="KW-1185">Reference proteome</keyword>
<dbReference type="GO" id="GO:0046872">
    <property type="term" value="F:metal ion binding"/>
    <property type="evidence" value="ECO:0007669"/>
    <property type="project" value="UniProtKB-KW"/>
</dbReference>
<proteinExistence type="inferred from homology"/>
<evidence type="ECO:0000256" key="4">
    <source>
        <dbReference type="ARBA" id="ARBA00022723"/>
    </source>
</evidence>
<reference evidence="7" key="1">
    <citation type="submission" date="2016-10" db="EMBL/GenBank/DDBJ databases">
        <authorList>
            <person name="Varghese N."/>
            <person name="Submissions S."/>
        </authorList>
    </citation>
    <scope>NUCLEOTIDE SEQUENCE [LARGE SCALE GENOMIC DNA]</scope>
    <source>
        <strain evidence="7">CGMCC 1.10121</strain>
    </source>
</reference>
<evidence type="ECO:0000256" key="1">
    <source>
        <dbReference type="ARBA" id="ARBA00009660"/>
    </source>
</evidence>
<keyword evidence="2" id="KW-0813">Transport</keyword>
<sequence>MAQTVYNEIGGQAAVEAVVDDFYDRVLSDDDLVGYFEPYDMTELRAHQIQFISAVAGGPVDYSGRDMREAHDHLDIAEEDFDAVATYLEEALRTNGVGEENVEAIMSEVAALKAPVLGQ</sequence>
<dbReference type="OrthoDB" id="313164at2157"/>
<name>A0A1H8SZC0_9EURY</name>
<evidence type="ECO:0000256" key="3">
    <source>
        <dbReference type="ARBA" id="ARBA00022617"/>
    </source>
</evidence>
<dbReference type="InterPro" id="IPR001486">
    <property type="entry name" value="Hemoglobin_trunc"/>
</dbReference>
<dbReference type="InterPro" id="IPR016339">
    <property type="entry name" value="Hemoglobin_trunc_I"/>
</dbReference>
<dbReference type="AlphaFoldDB" id="A0A1H8SZC0"/>
<dbReference type="InterPro" id="IPR009050">
    <property type="entry name" value="Globin-like_sf"/>
</dbReference>
<dbReference type="GO" id="GO:0020037">
    <property type="term" value="F:heme binding"/>
    <property type="evidence" value="ECO:0007669"/>
    <property type="project" value="InterPro"/>
</dbReference>
<dbReference type="CDD" id="cd00454">
    <property type="entry name" value="TrHb1_N"/>
    <property type="match status" value="1"/>
</dbReference>
<gene>
    <name evidence="6" type="ORF">SAMN04487948_105401</name>
</gene>
<dbReference type="GO" id="GO:0019825">
    <property type="term" value="F:oxygen binding"/>
    <property type="evidence" value="ECO:0007669"/>
    <property type="project" value="InterPro"/>
</dbReference>
<dbReference type="Gene3D" id="1.10.490.10">
    <property type="entry name" value="Globins"/>
    <property type="match status" value="1"/>
</dbReference>
<dbReference type="Proteomes" id="UP000199126">
    <property type="component" value="Unassembled WGS sequence"/>
</dbReference>
<keyword evidence="3" id="KW-0349">Heme</keyword>
<accession>A0A1H8SZC0</accession>
<evidence type="ECO:0000256" key="5">
    <source>
        <dbReference type="ARBA" id="ARBA00023004"/>
    </source>
</evidence>
<dbReference type="Pfam" id="PF01152">
    <property type="entry name" value="Bac_globin"/>
    <property type="match status" value="1"/>
</dbReference>
<evidence type="ECO:0000313" key="7">
    <source>
        <dbReference type="Proteomes" id="UP000199126"/>
    </source>
</evidence>
<keyword evidence="4" id="KW-0479">Metal-binding</keyword>